<sequence>MAAKAQQPPQDNTGSSVLSQTPLAISLASSILASTISLPEHPLVVYAVFRCQPSSTDPLEQLDVARQAVLARNEGRSLVDSLLPVVHVSKDAAALYVFALGSTERRLPVHDTLFSLDLEYLSGESFYPTPRILRVGVETMLLMRVIQVMTIFRKCKGSCSPSRNALPSGLTLVAIVFLHTRPPSTSSGHRSMLLLPSIGHHPPHVSRVVNWA</sequence>
<proteinExistence type="predicted"/>
<organism evidence="2 3">
    <name type="scientific">Lentinus tigrinus ALCF2SS1-6</name>
    <dbReference type="NCBI Taxonomy" id="1328759"/>
    <lineage>
        <taxon>Eukaryota</taxon>
        <taxon>Fungi</taxon>
        <taxon>Dikarya</taxon>
        <taxon>Basidiomycota</taxon>
        <taxon>Agaricomycotina</taxon>
        <taxon>Agaricomycetes</taxon>
        <taxon>Polyporales</taxon>
        <taxon>Polyporaceae</taxon>
        <taxon>Lentinus</taxon>
    </lineage>
</organism>
<gene>
    <name evidence="2" type="ORF">L227DRAFT_50363</name>
</gene>
<protein>
    <recommendedName>
        <fullName evidence="1">Mediator complex subunit Med13 N-terminal domain-containing protein</fullName>
    </recommendedName>
</protein>
<feature type="domain" description="Mediator complex subunit Med13 N-terminal" evidence="1">
    <location>
        <begin position="26"/>
        <end position="107"/>
    </location>
</feature>
<dbReference type="Pfam" id="PF11597">
    <property type="entry name" value="Med13_N"/>
    <property type="match status" value="1"/>
</dbReference>
<dbReference type="InterPro" id="IPR021643">
    <property type="entry name" value="Mediator_Med13_N"/>
</dbReference>
<dbReference type="Proteomes" id="UP000313359">
    <property type="component" value="Unassembled WGS sequence"/>
</dbReference>
<keyword evidence="3" id="KW-1185">Reference proteome</keyword>
<dbReference type="EMBL" id="ML122260">
    <property type="protein sequence ID" value="RPD62124.1"/>
    <property type="molecule type" value="Genomic_DNA"/>
</dbReference>
<dbReference type="OrthoDB" id="2730018at2759"/>
<dbReference type="STRING" id="1328759.A0A5C2SG01"/>
<name>A0A5C2SG01_9APHY</name>
<evidence type="ECO:0000313" key="3">
    <source>
        <dbReference type="Proteomes" id="UP000313359"/>
    </source>
</evidence>
<evidence type="ECO:0000259" key="1">
    <source>
        <dbReference type="Pfam" id="PF11597"/>
    </source>
</evidence>
<reference evidence="2" key="1">
    <citation type="journal article" date="2018" name="Genome Biol. Evol.">
        <title>Genomics and development of Lentinus tigrinus, a white-rot wood-decaying mushroom with dimorphic fruiting bodies.</title>
        <authorList>
            <person name="Wu B."/>
            <person name="Xu Z."/>
            <person name="Knudson A."/>
            <person name="Carlson A."/>
            <person name="Chen N."/>
            <person name="Kovaka S."/>
            <person name="LaButti K."/>
            <person name="Lipzen A."/>
            <person name="Pennachio C."/>
            <person name="Riley R."/>
            <person name="Schakwitz W."/>
            <person name="Umezawa K."/>
            <person name="Ohm R.A."/>
            <person name="Grigoriev I.V."/>
            <person name="Nagy L.G."/>
            <person name="Gibbons J."/>
            <person name="Hibbett D."/>
        </authorList>
    </citation>
    <scope>NUCLEOTIDE SEQUENCE [LARGE SCALE GENOMIC DNA]</scope>
    <source>
        <strain evidence="2">ALCF2SS1-6</strain>
    </source>
</reference>
<dbReference type="AlphaFoldDB" id="A0A5C2SG01"/>
<evidence type="ECO:0000313" key="2">
    <source>
        <dbReference type="EMBL" id="RPD62124.1"/>
    </source>
</evidence>
<accession>A0A5C2SG01</accession>